<protein>
    <submittedName>
        <fullName evidence="1">Uncharacterized protein</fullName>
    </submittedName>
</protein>
<dbReference type="Proteomes" id="UP000247973">
    <property type="component" value="Unassembled WGS sequence"/>
</dbReference>
<keyword evidence="2" id="KW-1185">Reference proteome</keyword>
<evidence type="ECO:0000313" key="2">
    <source>
        <dbReference type="Proteomes" id="UP000247973"/>
    </source>
</evidence>
<gene>
    <name evidence="1" type="ORF">CLV62_12542</name>
</gene>
<name>A0A2V3PJY0_9BACT</name>
<dbReference type="AlphaFoldDB" id="A0A2V3PJY0"/>
<reference evidence="1 2" key="1">
    <citation type="submission" date="2018-03" db="EMBL/GenBank/DDBJ databases">
        <title>Genomic Encyclopedia of Archaeal and Bacterial Type Strains, Phase II (KMG-II): from individual species to whole genera.</title>
        <authorList>
            <person name="Goeker M."/>
        </authorList>
    </citation>
    <scope>NUCLEOTIDE SEQUENCE [LARGE SCALE GENOMIC DNA]</scope>
    <source>
        <strain evidence="1 2">DSM 100214</strain>
    </source>
</reference>
<sequence length="118" mass="13955">MAKQTINCEVTESQMNDIIQSISDYMYNTDLEDLSYQEVVDGVRVYVDFSVGFGEVTIKIAEIQEYHYQLTYERDSFVLKCKLEDEVMNHFNEYLKDSRLQAQEIRRDQVESLLNYAI</sequence>
<proteinExistence type="predicted"/>
<organism evidence="1 2">
    <name type="scientific">Dysgonomonas alginatilytica</name>
    <dbReference type="NCBI Taxonomy" id="1605892"/>
    <lineage>
        <taxon>Bacteria</taxon>
        <taxon>Pseudomonadati</taxon>
        <taxon>Bacteroidota</taxon>
        <taxon>Bacteroidia</taxon>
        <taxon>Bacteroidales</taxon>
        <taxon>Dysgonomonadaceae</taxon>
        <taxon>Dysgonomonas</taxon>
    </lineage>
</organism>
<comment type="caution">
    <text evidence="1">The sequence shown here is derived from an EMBL/GenBank/DDBJ whole genome shotgun (WGS) entry which is preliminary data.</text>
</comment>
<dbReference type="EMBL" id="QICL01000025">
    <property type="protein sequence ID" value="PXV61209.1"/>
    <property type="molecule type" value="Genomic_DNA"/>
</dbReference>
<dbReference type="RefSeq" id="WP_110311830.1">
    <property type="nucleotide sequence ID" value="NZ_QICL01000025.1"/>
</dbReference>
<accession>A0A2V3PJY0</accession>
<evidence type="ECO:0000313" key="1">
    <source>
        <dbReference type="EMBL" id="PXV61209.1"/>
    </source>
</evidence>